<evidence type="ECO:0000256" key="1">
    <source>
        <dbReference type="SAM" id="MobiDB-lite"/>
    </source>
</evidence>
<evidence type="ECO:0000313" key="3">
    <source>
        <dbReference type="Proteomes" id="UP000298138"/>
    </source>
</evidence>
<protein>
    <submittedName>
        <fullName evidence="2">Uncharacterized protein</fullName>
    </submittedName>
</protein>
<proteinExistence type="predicted"/>
<dbReference type="AlphaFoldDB" id="A0A4S2MWV1"/>
<dbReference type="EMBL" id="ML220121">
    <property type="protein sequence ID" value="TGZ81138.1"/>
    <property type="molecule type" value="Genomic_DNA"/>
</dbReference>
<evidence type="ECO:0000313" key="2">
    <source>
        <dbReference type="EMBL" id="TGZ81138.1"/>
    </source>
</evidence>
<keyword evidence="3" id="KW-1185">Reference proteome</keyword>
<organism evidence="2 3">
    <name type="scientific">Ascodesmis nigricans</name>
    <dbReference type="NCBI Taxonomy" id="341454"/>
    <lineage>
        <taxon>Eukaryota</taxon>
        <taxon>Fungi</taxon>
        <taxon>Dikarya</taxon>
        <taxon>Ascomycota</taxon>
        <taxon>Pezizomycotina</taxon>
        <taxon>Pezizomycetes</taxon>
        <taxon>Pezizales</taxon>
        <taxon>Ascodesmidaceae</taxon>
        <taxon>Ascodesmis</taxon>
    </lineage>
</organism>
<dbReference type="Proteomes" id="UP000298138">
    <property type="component" value="Unassembled WGS sequence"/>
</dbReference>
<feature type="region of interest" description="Disordered" evidence="1">
    <location>
        <begin position="118"/>
        <end position="156"/>
    </location>
</feature>
<accession>A0A4S2MWV1</accession>
<sequence length="183" mass="19613">MTFHSGPLRSLRLCLPPPKSLSVHWKKKKKTRSCPLFNYLPHPRTATSSRPSGIIMLTPPPTPSNHVIYLPNPFTTPISPAGSTISSLPSVPLGHGANNPFRPGGEGWVRAAEKGITLSTTTTPRSSQSGQDSPASIHGDESSYAGGAAKNPFLRPFTPQQKQAVIRELERLGIFDALDASGK</sequence>
<gene>
    <name evidence="2" type="ORF">EX30DRAFT_38359</name>
</gene>
<dbReference type="InParanoid" id="A0A4S2MWV1"/>
<feature type="compositionally biased region" description="Polar residues" evidence="1">
    <location>
        <begin position="118"/>
        <end position="134"/>
    </location>
</feature>
<name>A0A4S2MWV1_9PEZI</name>
<reference evidence="2 3" key="1">
    <citation type="submission" date="2019-04" db="EMBL/GenBank/DDBJ databases">
        <title>Comparative genomics and transcriptomics to analyze fruiting body development in filamentous ascomycetes.</title>
        <authorList>
            <consortium name="DOE Joint Genome Institute"/>
            <person name="Lutkenhaus R."/>
            <person name="Traeger S."/>
            <person name="Breuer J."/>
            <person name="Kuo A."/>
            <person name="Lipzen A."/>
            <person name="Pangilinan J."/>
            <person name="Dilworth D."/>
            <person name="Sandor L."/>
            <person name="Poggeler S."/>
            <person name="Barry K."/>
            <person name="Grigoriev I.V."/>
            <person name="Nowrousian M."/>
        </authorList>
    </citation>
    <scope>NUCLEOTIDE SEQUENCE [LARGE SCALE GENOMIC DNA]</scope>
    <source>
        <strain evidence="2 3">CBS 389.68</strain>
    </source>
</reference>